<dbReference type="AlphaFoldDB" id="A0A517XTS2"/>
<evidence type="ECO:0000256" key="1">
    <source>
        <dbReference type="ARBA" id="ARBA00007768"/>
    </source>
</evidence>
<dbReference type="GO" id="GO:0005507">
    <property type="term" value="F:copper ion binding"/>
    <property type="evidence" value="ECO:0007669"/>
    <property type="project" value="TreeGrafter"/>
</dbReference>
<dbReference type="SUPFAM" id="SSF110395">
    <property type="entry name" value="CutC-like"/>
    <property type="match status" value="1"/>
</dbReference>
<dbReference type="KEGG" id="uli:ETAA1_28610"/>
<sequence>MLEVGGVTPSPATFLDVRKAVAVPVCVLLRPRPGGFVYSPRDWTTLHGDADWFLTHGSDAIVCGGYDDAGRLEPCRDLVRLASGRAVLNRAFDFHPDPYDAMSQAIDLGFSRVLTSGGGPTAIAGEGMIRELIRWARGRIEVLPGGGIKPGTAADLVRATGCDQVHGSFRRETGSPGRSMRVAAGMGVTTRTDPEQVAAVRAELDRLTGG</sequence>
<evidence type="ECO:0000313" key="4">
    <source>
        <dbReference type="Proteomes" id="UP000319576"/>
    </source>
</evidence>
<dbReference type="Gene3D" id="3.20.20.380">
    <property type="entry name" value="Copper homeostasis (CutC) domain"/>
    <property type="match status" value="1"/>
</dbReference>
<dbReference type="Proteomes" id="UP000319576">
    <property type="component" value="Chromosome"/>
</dbReference>
<gene>
    <name evidence="3" type="ORF">ETAA1_28610</name>
</gene>
<protein>
    <recommendedName>
        <fullName evidence="2">Copper homeostasis protein cutC homolog</fullName>
    </recommendedName>
</protein>
<keyword evidence="4" id="KW-1185">Reference proteome</keyword>
<dbReference type="Pfam" id="PF03932">
    <property type="entry name" value="CutC"/>
    <property type="match status" value="1"/>
</dbReference>
<evidence type="ECO:0000256" key="2">
    <source>
        <dbReference type="ARBA" id="ARBA00019014"/>
    </source>
</evidence>
<reference evidence="3 4" key="1">
    <citation type="submission" date="2019-02" db="EMBL/GenBank/DDBJ databases">
        <title>Deep-cultivation of Planctomycetes and their phenomic and genomic characterization uncovers novel biology.</title>
        <authorList>
            <person name="Wiegand S."/>
            <person name="Jogler M."/>
            <person name="Boedeker C."/>
            <person name="Pinto D."/>
            <person name="Vollmers J."/>
            <person name="Rivas-Marin E."/>
            <person name="Kohn T."/>
            <person name="Peeters S.H."/>
            <person name="Heuer A."/>
            <person name="Rast P."/>
            <person name="Oberbeckmann S."/>
            <person name="Bunk B."/>
            <person name="Jeske O."/>
            <person name="Meyerdierks A."/>
            <person name="Storesund J.E."/>
            <person name="Kallscheuer N."/>
            <person name="Luecker S."/>
            <person name="Lage O.M."/>
            <person name="Pohl T."/>
            <person name="Merkel B.J."/>
            <person name="Hornburger P."/>
            <person name="Mueller R.-W."/>
            <person name="Bruemmer F."/>
            <person name="Labrenz M."/>
            <person name="Spormann A.M."/>
            <person name="Op den Camp H."/>
            <person name="Overmann J."/>
            <person name="Amann R."/>
            <person name="Jetten M.S.M."/>
            <person name="Mascher T."/>
            <person name="Medema M.H."/>
            <person name="Devos D.P."/>
            <person name="Kaster A.-K."/>
            <person name="Ovreas L."/>
            <person name="Rohde M."/>
            <person name="Galperin M.Y."/>
            <person name="Jogler C."/>
        </authorList>
    </citation>
    <scope>NUCLEOTIDE SEQUENCE [LARGE SCALE GENOMIC DNA]</scope>
    <source>
        <strain evidence="3 4">ETA_A1</strain>
    </source>
</reference>
<dbReference type="EMBL" id="CP036273">
    <property type="protein sequence ID" value="QDU20898.1"/>
    <property type="molecule type" value="Genomic_DNA"/>
</dbReference>
<name>A0A517XTS2_9BACT</name>
<dbReference type="InterPro" id="IPR036822">
    <property type="entry name" value="CutC-like_dom_sf"/>
</dbReference>
<evidence type="ECO:0000313" key="3">
    <source>
        <dbReference type="EMBL" id="QDU20898.1"/>
    </source>
</evidence>
<comment type="similarity">
    <text evidence="1">Belongs to the CutC family.</text>
</comment>
<dbReference type="PANTHER" id="PTHR12598">
    <property type="entry name" value="COPPER HOMEOSTASIS PROTEIN CUTC"/>
    <property type="match status" value="1"/>
</dbReference>
<accession>A0A517XTS2</accession>
<dbReference type="InterPro" id="IPR005627">
    <property type="entry name" value="CutC-like"/>
</dbReference>
<dbReference type="PANTHER" id="PTHR12598:SF0">
    <property type="entry name" value="COPPER HOMEOSTASIS PROTEIN CUTC HOMOLOG"/>
    <property type="match status" value="1"/>
</dbReference>
<organism evidence="3 4">
    <name type="scientific">Urbifossiella limnaea</name>
    <dbReference type="NCBI Taxonomy" id="2528023"/>
    <lineage>
        <taxon>Bacteria</taxon>
        <taxon>Pseudomonadati</taxon>
        <taxon>Planctomycetota</taxon>
        <taxon>Planctomycetia</taxon>
        <taxon>Gemmatales</taxon>
        <taxon>Gemmataceae</taxon>
        <taxon>Urbifossiella</taxon>
    </lineage>
</organism>
<proteinExistence type="inferred from homology"/>